<dbReference type="AlphaFoldDB" id="A0A392RSV5"/>
<proteinExistence type="predicted"/>
<dbReference type="Proteomes" id="UP000265520">
    <property type="component" value="Unassembled WGS sequence"/>
</dbReference>
<feature type="non-terminal residue" evidence="1">
    <location>
        <position position="1"/>
    </location>
</feature>
<name>A0A392RSV5_9FABA</name>
<accession>A0A392RSV5</accession>
<keyword evidence="2" id="KW-1185">Reference proteome</keyword>
<evidence type="ECO:0000313" key="1">
    <source>
        <dbReference type="EMBL" id="MCI39721.1"/>
    </source>
</evidence>
<comment type="caution">
    <text evidence="1">The sequence shown here is derived from an EMBL/GenBank/DDBJ whole genome shotgun (WGS) entry which is preliminary data.</text>
</comment>
<dbReference type="EMBL" id="LXQA010270876">
    <property type="protein sequence ID" value="MCI39721.1"/>
    <property type="molecule type" value="Genomic_DNA"/>
</dbReference>
<reference evidence="1 2" key="1">
    <citation type="journal article" date="2018" name="Front. Plant Sci.">
        <title>Red Clover (Trifolium pratense) and Zigzag Clover (T. medium) - A Picture of Genomic Similarities and Differences.</title>
        <authorList>
            <person name="Dluhosova J."/>
            <person name="Istvanek J."/>
            <person name="Nedelnik J."/>
            <person name="Repkova J."/>
        </authorList>
    </citation>
    <scope>NUCLEOTIDE SEQUENCE [LARGE SCALE GENOMIC DNA]</scope>
    <source>
        <strain evidence="2">cv. 10/8</strain>
        <tissue evidence="1">Leaf</tissue>
    </source>
</reference>
<protein>
    <submittedName>
        <fullName evidence="1">Uncharacterized protein</fullName>
    </submittedName>
</protein>
<evidence type="ECO:0000313" key="2">
    <source>
        <dbReference type="Proteomes" id="UP000265520"/>
    </source>
</evidence>
<organism evidence="1 2">
    <name type="scientific">Trifolium medium</name>
    <dbReference type="NCBI Taxonomy" id="97028"/>
    <lineage>
        <taxon>Eukaryota</taxon>
        <taxon>Viridiplantae</taxon>
        <taxon>Streptophyta</taxon>
        <taxon>Embryophyta</taxon>
        <taxon>Tracheophyta</taxon>
        <taxon>Spermatophyta</taxon>
        <taxon>Magnoliopsida</taxon>
        <taxon>eudicotyledons</taxon>
        <taxon>Gunneridae</taxon>
        <taxon>Pentapetalae</taxon>
        <taxon>rosids</taxon>
        <taxon>fabids</taxon>
        <taxon>Fabales</taxon>
        <taxon>Fabaceae</taxon>
        <taxon>Papilionoideae</taxon>
        <taxon>50 kb inversion clade</taxon>
        <taxon>NPAAA clade</taxon>
        <taxon>Hologalegina</taxon>
        <taxon>IRL clade</taxon>
        <taxon>Trifolieae</taxon>
        <taxon>Trifolium</taxon>
    </lineage>
</organism>
<sequence length="35" mass="3930">AVCSEAECVLRGRVCPQRQRLKLRVCSVLYSGCVF</sequence>